<evidence type="ECO:0000313" key="9">
    <source>
        <dbReference type="Proteomes" id="UP000003973"/>
    </source>
</evidence>
<dbReference type="GO" id="GO:0000166">
    <property type="term" value="F:nucleotide binding"/>
    <property type="evidence" value="ECO:0007669"/>
    <property type="project" value="UniProtKB-KW"/>
</dbReference>
<dbReference type="EMBL" id="ACDP02000006">
    <property type="protein sequence ID" value="EEO28123.1"/>
    <property type="molecule type" value="Genomic_DNA"/>
</dbReference>
<name>C3X4I7_9BURK</name>
<proteinExistence type="inferred from homology"/>
<protein>
    <recommendedName>
        <fullName evidence="7">CobW C-terminal domain-containing protein</fullName>
    </recommendedName>
</protein>
<evidence type="ECO:0000256" key="5">
    <source>
        <dbReference type="ARBA" id="ARBA00045658"/>
    </source>
</evidence>
<dbReference type="CDD" id="cd03112">
    <property type="entry name" value="CobW-like"/>
    <property type="match status" value="1"/>
</dbReference>
<evidence type="ECO:0000256" key="4">
    <source>
        <dbReference type="ARBA" id="ARBA00034320"/>
    </source>
</evidence>
<dbReference type="RefSeq" id="WP_005877585.1">
    <property type="nucleotide sequence ID" value="NZ_CABMNL010000001.1"/>
</dbReference>
<evidence type="ECO:0000256" key="1">
    <source>
        <dbReference type="ARBA" id="ARBA00022741"/>
    </source>
</evidence>
<reference evidence="8" key="1">
    <citation type="submission" date="2011-10" db="EMBL/GenBank/DDBJ databases">
        <title>The Genome Sequence of Oxalobacter formigenes HOxBLS.</title>
        <authorList>
            <consortium name="The Broad Institute Genome Sequencing Platform"/>
            <person name="Earl A."/>
            <person name="Ward D."/>
            <person name="Feldgarden M."/>
            <person name="Gevers D."/>
            <person name="Allison M.J."/>
            <person name="Humphrey S."/>
            <person name="Young S.K."/>
            <person name="Zeng Q."/>
            <person name="Gargeya S."/>
            <person name="Fitzgerald M."/>
            <person name="Haas B."/>
            <person name="Abouelleil A."/>
            <person name="Alvarado L."/>
            <person name="Arachchi H.M."/>
            <person name="Berlin A."/>
            <person name="Brown A."/>
            <person name="Chapman S.B."/>
            <person name="Chen Z."/>
            <person name="Dunbar C."/>
            <person name="Freedman E."/>
            <person name="Gearin G."/>
            <person name="Goldberg J."/>
            <person name="Griggs A."/>
            <person name="Gujja S."/>
            <person name="Heiman D."/>
            <person name="Howarth C."/>
            <person name="Larson L."/>
            <person name="Lui A."/>
            <person name="MacDonald P.J.P."/>
            <person name="Montmayeur A."/>
            <person name="Murphy C."/>
            <person name="Neiman D."/>
            <person name="Pearson M."/>
            <person name="Priest M."/>
            <person name="Roberts A."/>
            <person name="Saif S."/>
            <person name="Shea T."/>
            <person name="Shenoy N."/>
            <person name="Sisk P."/>
            <person name="Stolte C."/>
            <person name="Sykes S."/>
            <person name="Wortman J."/>
            <person name="Nusbaum C."/>
            <person name="Birren B."/>
        </authorList>
    </citation>
    <scope>NUCLEOTIDE SEQUENCE [LARGE SCALE GENOMIC DNA]</scope>
    <source>
        <strain evidence="8">HOxBLS</strain>
    </source>
</reference>
<accession>C3X4I7</accession>
<evidence type="ECO:0000256" key="2">
    <source>
        <dbReference type="ARBA" id="ARBA00022801"/>
    </source>
</evidence>
<dbReference type="SUPFAM" id="SSF52540">
    <property type="entry name" value="P-loop containing nucleoside triphosphate hydrolases"/>
    <property type="match status" value="1"/>
</dbReference>
<dbReference type="PANTHER" id="PTHR13748">
    <property type="entry name" value="COBW-RELATED"/>
    <property type="match status" value="1"/>
</dbReference>
<keyword evidence="1" id="KW-0547">Nucleotide-binding</keyword>
<dbReference type="Gene3D" id="3.30.1220.10">
    <property type="entry name" value="CobW-like, C-terminal domain"/>
    <property type="match status" value="1"/>
</dbReference>
<dbReference type="InterPro" id="IPR051316">
    <property type="entry name" value="Zinc-reg_GTPase_activator"/>
</dbReference>
<evidence type="ECO:0000256" key="6">
    <source>
        <dbReference type="ARBA" id="ARBA00049117"/>
    </source>
</evidence>
<dbReference type="InterPro" id="IPR027417">
    <property type="entry name" value="P-loop_NTPase"/>
</dbReference>
<gene>
    <name evidence="8" type="ORF">OFAG_01276</name>
</gene>
<keyword evidence="3" id="KW-0143">Chaperone</keyword>
<dbReference type="Proteomes" id="UP000003973">
    <property type="component" value="Unassembled WGS sequence"/>
</dbReference>
<comment type="similarity">
    <text evidence="4">Belongs to the SIMIBI class G3E GTPase family. ZNG1 subfamily.</text>
</comment>
<dbReference type="AlphaFoldDB" id="C3X4I7"/>
<comment type="function">
    <text evidence="5">Zinc chaperone that directly transfers zinc cofactor to target proteins, thereby activating them. Zinc is transferred from the CXCC motif in the GTPase domain to the zinc binding site in target proteins in a process requiring GTP hydrolysis.</text>
</comment>
<dbReference type="eggNOG" id="COG0523">
    <property type="taxonomic scope" value="Bacteria"/>
</dbReference>
<keyword evidence="9" id="KW-1185">Reference proteome</keyword>
<evidence type="ECO:0000259" key="7">
    <source>
        <dbReference type="SMART" id="SM00833"/>
    </source>
</evidence>
<dbReference type="GO" id="GO:0005737">
    <property type="term" value="C:cytoplasm"/>
    <property type="evidence" value="ECO:0007669"/>
    <property type="project" value="TreeGrafter"/>
</dbReference>
<dbReference type="Gene3D" id="3.40.50.300">
    <property type="entry name" value="P-loop containing nucleotide triphosphate hydrolases"/>
    <property type="match status" value="1"/>
</dbReference>
<feature type="domain" description="CobW C-terminal" evidence="7">
    <location>
        <begin position="247"/>
        <end position="341"/>
    </location>
</feature>
<organism evidence="8 9">
    <name type="scientific">Oxalobacter paraformigenes</name>
    <dbReference type="NCBI Taxonomy" id="556268"/>
    <lineage>
        <taxon>Bacteria</taxon>
        <taxon>Pseudomonadati</taxon>
        <taxon>Pseudomonadota</taxon>
        <taxon>Betaproteobacteria</taxon>
        <taxon>Burkholderiales</taxon>
        <taxon>Oxalobacteraceae</taxon>
        <taxon>Oxalobacter</taxon>
    </lineage>
</organism>
<dbReference type="InterPro" id="IPR003495">
    <property type="entry name" value="CobW/HypB/UreG_nucleotide-bd"/>
</dbReference>
<dbReference type="HOGENOM" id="CLU_017452_0_2_4"/>
<dbReference type="Pfam" id="PF02492">
    <property type="entry name" value="cobW"/>
    <property type="match status" value="1"/>
</dbReference>
<dbReference type="SMART" id="SM00833">
    <property type="entry name" value="CobW_C"/>
    <property type="match status" value="1"/>
</dbReference>
<evidence type="ECO:0000313" key="8">
    <source>
        <dbReference type="EMBL" id="EEO28123.1"/>
    </source>
</evidence>
<evidence type="ECO:0000256" key="3">
    <source>
        <dbReference type="ARBA" id="ARBA00023186"/>
    </source>
</evidence>
<comment type="catalytic activity">
    <reaction evidence="6">
        <text>GTP + H2O = GDP + phosphate + H(+)</text>
        <dbReference type="Rhea" id="RHEA:19669"/>
        <dbReference type="ChEBI" id="CHEBI:15377"/>
        <dbReference type="ChEBI" id="CHEBI:15378"/>
        <dbReference type="ChEBI" id="CHEBI:37565"/>
        <dbReference type="ChEBI" id="CHEBI:43474"/>
        <dbReference type="ChEBI" id="CHEBI:58189"/>
    </reaction>
    <physiologicalReaction direction="left-to-right" evidence="6">
        <dbReference type="Rhea" id="RHEA:19670"/>
    </physiologicalReaction>
</comment>
<dbReference type="SUPFAM" id="SSF90002">
    <property type="entry name" value="Hypothetical protein YjiA, C-terminal domain"/>
    <property type="match status" value="1"/>
</dbReference>
<dbReference type="PANTHER" id="PTHR13748:SF62">
    <property type="entry name" value="COBW DOMAIN-CONTAINING PROTEIN"/>
    <property type="match status" value="1"/>
</dbReference>
<dbReference type="InterPro" id="IPR011629">
    <property type="entry name" value="CobW-like_C"/>
</dbReference>
<sequence>MSLIPVTIITGFLGAGKTTLLNRILKDNHHKQRIAVIENEFGEENIDSNILVQDDAEQIVEMSNGCICCTIRSDLVTALTRLADKRRNGDINFDRVVIETTGLADPGPVAQTFFLEDAVAKDFMIDGIVTLMDAVFAMQQLDEYEQARQQVGYADRLLISKTDLVSAEEVELLIARLRRINPHASIHTVDFGRVPVAEVLDLRGFNLSSKVEVDMDDHTHRHDHDHPPHHDHECGPDCACSHHLDDINSFVFHSEKPFDPDRLNDFFDRMITLYGPQMLRYKGVLYMKGADRKVVFQGVQQLMGTDVVEKWEEKHAPESKLVFIGKNLPRTIFMEGLHASLAD</sequence>
<dbReference type="Pfam" id="PF07683">
    <property type="entry name" value="CobW_C"/>
    <property type="match status" value="1"/>
</dbReference>
<keyword evidence="2" id="KW-0378">Hydrolase</keyword>
<dbReference type="InterPro" id="IPR036627">
    <property type="entry name" value="CobW-likC_sf"/>
</dbReference>
<dbReference type="GO" id="GO:0016787">
    <property type="term" value="F:hydrolase activity"/>
    <property type="evidence" value="ECO:0007669"/>
    <property type="project" value="UniProtKB-KW"/>
</dbReference>
<comment type="caution">
    <text evidence="8">The sequence shown here is derived from an EMBL/GenBank/DDBJ whole genome shotgun (WGS) entry which is preliminary data.</text>
</comment>